<feature type="compositionally biased region" description="Polar residues" evidence="5">
    <location>
        <begin position="505"/>
        <end position="520"/>
    </location>
</feature>
<evidence type="ECO:0000256" key="1">
    <source>
        <dbReference type="ARBA" id="ARBA00009528"/>
    </source>
</evidence>
<name>A0A553N7X7_TIGCA</name>
<dbReference type="Pfam" id="PF00883">
    <property type="entry name" value="Peptidase_M17"/>
    <property type="match status" value="1"/>
</dbReference>
<dbReference type="PROSITE" id="PS00631">
    <property type="entry name" value="CYTOSOL_AP"/>
    <property type="match status" value="1"/>
</dbReference>
<dbReference type="GO" id="GO:0030145">
    <property type="term" value="F:manganese ion binding"/>
    <property type="evidence" value="ECO:0007669"/>
    <property type="project" value="InterPro"/>
</dbReference>
<dbReference type="Proteomes" id="UP000318571">
    <property type="component" value="Chromosome 8"/>
</dbReference>
<dbReference type="GO" id="GO:0006508">
    <property type="term" value="P:proteolysis"/>
    <property type="evidence" value="ECO:0007669"/>
    <property type="project" value="UniProtKB-KW"/>
</dbReference>
<evidence type="ECO:0000313" key="7">
    <source>
        <dbReference type="EMBL" id="TRY61499.1"/>
    </source>
</evidence>
<evidence type="ECO:0000259" key="6">
    <source>
        <dbReference type="PROSITE" id="PS00631"/>
    </source>
</evidence>
<organism evidence="7 8">
    <name type="scientific">Tigriopus californicus</name>
    <name type="common">Marine copepod</name>
    <dbReference type="NCBI Taxonomy" id="6832"/>
    <lineage>
        <taxon>Eukaryota</taxon>
        <taxon>Metazoa</taxon>
        <taxon>Ecdysozoa</taxon>
        <taxon>Arthropoda</taxon>
        <taxon>Crustacea</taxon>
        <taxon>Multicrustacea</taxon>
        <taxon>Hexanauplia</taxon>
        <taxon>Copepoda</taxon>
        <taxon>Harpacticoida</taxon>
        <taxon>Harpacticidae</taxon>
        <taxon>Tigriopus</taxon>
    </lineage>
</organism>
<dbReference type="Pfam" id="PF18295">
    <property type="entry name" value="Pdase_M17_N2"/>
    <property type="match status" value="1"/>
</dbReference>
<dbReference type="SUPFAM" id="SSF53187">
    <property type="entry name" value="Zn-dependent exopeptidases"/>
    <property type="match status" value="1"/>
</dbReference>
<dbReference type="AlphaFoldDB" id="A0A553N7X7"/>
<dbReference type="PANTHER" id="PTHR11963">
    <property type="entry name" value="LEUCINE AMINOPEPTIDASE-RELATED"/>
    <property type="match status" value="1"/>
</dbReference>
<evidence type="ECO:0000256" key="4">
    <source>
        <dbReference type="ARBA" id="ARBA00022801"/>
    </source>
</evidence>
<evidence type="ECO:0000256" key="2">
    <source>
        <dbReference type="ARBA" id="ARBA00022438"/>
    </source>
</evidence>
<dbReference type="Gene3D" id="3.40.630.10">
    <property type="entry name" value="Zn peptidases"/>
    <property type="match status" value="1"/>
</dbReference>
<dbReference type="EMBL" id="VCGU01000459">
    <property type="protein sequence ID" value="TRY61499.1"/>
    <property type="molecule type" value="Genomic_DNA"/>
</dbReference>
<evidence type="ECO:0000256" key="3">
    <source>
        <dbReference type="ARBA" id="ARBA00022670"/>
    </source>
</evidence>
<evidence type="ECO:0000256" key="5">
    <source>
        <dbReference type="SAM" id="MobiDB-lite"/>
    </source>
</evidence>
<dbReference type="InterPro" id="IPR000819">
    <property type="entry name" value="Peptidase_M17_C"/>
</dbReference>
<reference evidence="7 8" key="1">
    <citation type="journal article" date="2018" name="Nat. Ecol. Evol.">
        <title>Genomic signatures of mitonuclear coevolution across populations of Tigriopus californicus.</title>
        <authorList>
            <person name="Barreto F.S."/>
            <person name="Watson E.T."/>
            <person name="Lima T.G."/>
            <person name="Willett C.S."/>
            <person name="Edmands S."/>
            <person name="Li W."/>
            <person name="Burton R.S."/>
        </authorList>
    </citation>
    <scope>NUCLEOTIDE SEQUENCE [LARGE SCALE GENOMIC DNA]</scope>
    <source>
        <strain evidence="7 8">San Diego</strain>
    </source>
</reference>
<dbReference type="STRING" id="6832.A0A553N7X7"/>
<comment type="similarity">
    <text evidence="1">Belongs to the peptidase M17 family.</text>
</comment>
<proteinExistence type="inferred from homology"/>
<dbReference type="PRINTS" id="PR00481">
    <property type="entry name" value="LAMNOPPTDASE"/>
</dbReference>
<keyword evidence="4" id="KW-0378">Hydrolase</keyword>
<dbReference type="PANTHER" id="PTHR11963:SF4">
    <property type="entry name" value="AMINOPEPTIDASE NPEPL1-RELATED"/>
    <property type="match status" value="1"/>
</dbReference>
<dbReference type="CDD" id="cd00433">
    <property type="entry name" value="Peptidase_M17"/>
    <property type="match status" value="1"/>
</dbReference>
<dbReference type="Gene3D" id="3.40.50.10590">
    <property type="entry name" value="Zn-dependent exopeptidases"/>
    <property type="match status" value="1"/>
</dbReference>
<dbReference type="FunFam" id="3.40.630.10:FF:000035">
    <property type="entry name" value="Probable aminopeptidase NPEPL1"/>
    <property type="match status" value="1"/>
</dbReference>
<keyword evidence="2" id="KW-0031">Aminopeptidase</keyword>
<keyword evidence="8" id="KW-1185">Reference proteome</keyword>
<comment type="caution">
    <text evidence="7">The sequence shown here is derived from an EMBL/GenBank/DDBJ whole genome shotgun (WGS) entry which is preliminary data.</text>
</comment>
<dbReference type="GO" id="GO:0070006">
    <property type="term" value="F:metalloaminopeptidase activity"/>
    <property type="evidence" value="ECO:0007669"/>
    <property type="project" value="InterPro"/>
</dbReference>
<dbReference type="InterPro" id="IPR041417">
    <property type="entry name" value="NPEPL1_N"/>
</dbReference>
<protein>
    <recommendedName>
        <fullName evidence="6">Cytosol aminopeptidase domain-containing protein</fullName>
    </recommendedName>
</protein>
<keyword evidence="3" id="KW-0645">Protease</keyword>
<sequence>MGVQVKYAVKSTPVEVTETPVLIVGQLQDLKALDYATISHKLGAQVPAEVWKKAVETLNPSPTDTIPLYLNMAAIAALPTKCSRHNTPSRAHAITKIVKSFTSGRNEHVVIMCDKSDVFASGCAVARAFPQFTRKTNANGSSKSGQDKGTVTVEFMCRNGEQVSAEEMSVLENAAFGIQLAAQIVDTPCNEMHTDEFLNLIRDVAKRTGAECTVIQGEELNERGFGGIYGVGKAAIHQPALGVLSYTPKGATETVAWVGKGIVYDTGGLSIKGKTAMPGMKRDCGGAAGILGAFYTAVKEGFTQNLHAVFCLAENAVGDRATRPDDIHTLYSGKTVEINNTDAEGRLVVADGVVYAQRDLKANVIIDMCTLTGAQGISTGRFHAAHLTNREEWERYTAMAGKVSGDLSFPIVFCPELHYSEFSSAVADMKNSVGDRSNAQSSCAGLFIFSHLGFDFPGVWVHIDMAYPVSAGDRATGYGVALLNTLFGKFSGSKLLQAAAPDTEINGTTPMDTETGGSQSKKMKKN</sequence>
<feature type="domain" description="Cytosol aminopeptidase" evidence="6">
    <location>
        <begin position="340"/>
        <end position="347"/>
    </location>
</feature>
<dbReference type="GO" id="GO:0005737">
    <property type="term" value="C:cytoplasm"/>
    <property type="evidence" value="ECO:0007669"/>
    <property type="project" value="InterPro"/>
</dbReference>
<accession>A0A553N7X7</accession>
<dbReference type="InterPro" id="IPR011356">
    <property type="entry name" value="Leucine_aapep/pepB"/>
</dbReference>
<dbReference type="OMA" id="MVCEQSD"/>
<evidence type="ECO:0000313" key="8">
    <source>
        <dbReference type="Proteomes" id="UP000318571"/>
    </source>
</evidence>
<feature type="region of interest" description="Disordered" evidence="5">
    <location>
        <begin position="501"/>
        <end position="526"/>
    </location>
</feature>
<gene>
    <name evidence="7" type="ORF">TCAL_03719</name>
</gene>